<accession>A0A0W0V2J3</accession>
<name>A0A0W0V2J3_9GAMM</name>
<reference evidence="1 2" key="1">
    <citation type="submission" date="2015-11" db="EMBL/GenBank/DDBJ databases">
        <title>Genomic analysis of 38 Legionella species identifies large and diverse effector repertoires.</title>
        <authorList>
            <person name="Burstein D."/>
            <person name="Amaro F."/>
            <person name="Zusman T."/>
            <person name="Lifshitz Z."/>
            <person name="Cohen O."/>
            <person name="Gilbert J.A."/>
            <person name="Pupko T."/>
            <person name="Shuman H.A."/>
            <person name="Segal G."/>
        </authorList>
    </citation>
    <scope>NUCLEOTIDE SEQUENCE [LARGE SCALE GENOMIC DNA]</scope>
    <source>
        <strain evidence="1 2">Bercovier 4</strain>
    </source>
</reference>
<proteinExistence type="predicted"/>
<evidence type="ECO:0000313" key="2">
    <source>
        <dbReference type="Proteomes" id="UP000054761"/>
    </source>
</evidence>
<sequence length="654" mass="75544">MSLYTNLSYSLLCPFQLLLDLAFQTDKKAYLDVSRLAFTPFGELNSPNEWINLESLGNIVPIRAQQLIKYLSPYLSKTLCIHIYLDERRLSSDNLYSLLLLAEELPQLTLFFYIAEDENPCREQLTQLFTAKNSVDIHFAKSNTIQAFHQAQLKELRPHQQAVLASKGFKFDSALNINLLIGYAWTLLKTGAYEIGTHLLEEARSSCENIQDADMLLLHLQLIRFHSHQYEKLALEPYPPFFSGVDADSTKYLYYLKAYAATLTRHLDIAEIYFEKAGINEHLPLADEFSLYQLNIFALYSVFQQKADLAYRLEKKIEQFAQDHQLDSIGLKYVNFINIARLHKKAHEYPLSLSYYEKAYKIISQGGYTTSDHIYYNMNLGSLHEAAGDFKAALLFWINAALHWLVAENPYALAWRPKLILCQEKTTELNHPLLLSDVVRFFHHKIDNLLDKAGIPEPKATEQHFHFCLNHPALLKEACYVHNGLILYSSYQITPPVFEELKPLADYLSSLLKHILNFNSDYRTLVIDDSVQNLYQIDKQQARILASVNHCQRCYWNGESLTLQKITSNELQSGLTLSLSELIEDTEKEEHLLKLKYKRSFLNKTLDDEDEINIFLALKEGDHSKASQQLLSNLPLLQRLLYKKIICLQINPEK</sequence>
<comment type="caution">
    <text evidence="1">The sequence shown here is derived from an EMBL/GenBank/DDBJ whole genome shotgun (WGS) entry which is preliminary data.</text>
</comment>
<dbReference type="RefSeq" id="WP_058502809.1">
    <property type="nucleotide sequence ID" value="NZ_CAAAJA010000011.1"/>
</dbReference>
<dbReference type="EMBL" id="LNYH01000149">
    <property type="protein sequence ID" value="KTD14298.1"/>
    <property type="molecule type" value="Genomic_DNA"/>
</dbReference>
<organism evidence="1 2">
    <name type="scientific">Legionella israelensis</name>
    <dbReference type="NCBI Taxonomy" id="454"/>
    <lineage>
        <taxon>Bacteria</taxon>
        <taxon>Pseudomonadati</taxon>
        <taxon>Pseudomonadota</taxon>
        <taxon>Gammaproteobacteria</taxon>
        <taxon>Legionellales</taxon>
        <taxon>Legionellaceae</taxon>
        <taxon>Legionella</taxon>
    </lineage>
</organism>
<evidence type="ECO:0008006" key="3">
    <source>
        <dbReference type="Google" id="ProtNLM"/>
    </source>
</evidence>
<evidence type="ECO:0000313" key="1">
    <source>
        <dbReference type="EMBL" id="KTD14298.1"/>
    </source>
</evidence>
<keyword evidence="2" id="KW-1185">Reference proteome</keyword>
<protein>
    <recommendedName>
        <fullName evidence="3">Tetratricopeptide repeat protein</fullName>
    </recommendedName>
</protein>
<dbReference type="OrthoDB" id="5650796at2"/>
<gene>
    <name evidence="1" type="ORF">Lisr_2526</name>
</gene>
<dbReference type="PATRIC" id="fig|454.4.peg.2763"/>
<dbReference type="AlphaFoldDB" id="A0A0W0V2J3"/>
<dbReference type="STRING" id="454.Lisr_2526"/>
<dbReference type="Proteomes" id="UP000054761">
    <property type="component" value="Unassembled WGS sequence"/>
</dbReference>